<organism evidence="1 3">
    <name type="scientific">Medicago truncatula</name>
    <name type="common">Barrel medic</name>
    <name type="synonym">Medicago tribuloides</name>
    <dbReference type="NCBI Taxonomy" id="3880"/>
    <lineage>
        <taxon>Eukaryota</taxon>
        <taxon>Viridiplantae</taxon>
        <taxon>Streptophyta</taxon>
        <taxon>Embryophyta</taxon>
        <taxon>Tracheophyta</taxon>
        <taxon>Spermatophyta</taxon>
        <taxon>Magnoliopsida</taxon>
        <taxon>eudicotyledons</taxon>
        <taxon>Gunneridae</taxon>
        <taxon>Pentapetalae</taxon>
        <taxon>rosids</taxon>
        <taxon>fabids</taxon>
        <taxon>Fabales</taxon>
        <taxon>Fabaceae</taxon>
        <taxon>Papilionoideae</taxon>
        <taxon>50 kb inversion clade</taxon>
        <taxon>NPAAA clade</taxon>
        <taxon>Hologalegina</taxon>
        <taxon>IRL clade</taxon>
        <taxon>Trifolieae</taxon>
        <taxon>Medicago</taxon>
    </lineage>
</organism>
<dbReference type="EnsemblPlants" id="AES77188">
    <property type="protein sequence ID" value="AES77188"/>
    <property type="gene ID" value="MTR_7g005460"/>
</dbReference>
<dbReference type="EMBL" id="CM001223">
    <property type="protein sequence ID" value="AES77188.1"/>
    <property type="molecule type" value="Genomic_DNA"/>
</dbReference>
<name>G7KWK8_MEDTR</name>
<keyword evidence="3" id="KW-1185">Reference proteome</keyword>
<evidence type="ECO:0000313" key="2">
    <source>
        <dbReference type="EnsemblPlants" id="AES77188"/>
    </source>
</evidence>
<proteinExistence type="predicted"/>
<evidence type="ECO:0000313" key="1">
    <source>
        <dbReference type="EMBL" id="AES77188.1"/>
    </source>
</evidence>
<dbReference type="HOGENOM" id="CLU_2472495_0_0_1"/>
<accession>G7KWK8</accession>
<evidence type="ECO:0000313" key="3">
    <source>
        <dbReference type="Proteomes" id="UP000002051"/>
    </source>
</evidence>
<dbReference type="PaxDb" id="3880-AES77188"/>
<protein>
    <submittedName>
        <fullName evidence="1 2">Uncharacterized protein</fullName>
    </submittedName>
</protein>
<reference evidence="1 3" key="1">
    <citation type="journal article" date="2011" name="Nature">
        <title>The Medicago genome provides insight into the evolution of rhizobial symbioses.</title>
        <authorList>
            <person name="Young N.D."/>
            <person name="Debelle F."/>
            <person name="Oldroyd G.E."/>
            <person name="Geurts R."/>
            <person name="Cannon S.B."/>
            <person name="Udvardi M.K."/>
            <person name="Benedito V.A."/>
            <person name="Mayer K.F."/>
            <person name="Gouzy J."/>
            <person name="Schoof H."/>
            <person name="Van de Peer Y."/>
            <person name="Proost S."/>
            <person name="Cook D.R."/>
            <person name="Meyers B.C."/>
            <person name="Spannagl M."/>
            <person name="Cheung F."/>
            <person name="De Mita S."/>
            <person name="Krishnakumar V."/>
            <person name="Gundlach H."/>
            <person name="Zhou S."/>
            <person name="Mudge J."/>
            <person name="Bharti A.K."/>
            <person name="Murray J.D."/>
            <person name="Naoumkina M.A."/>
            <person name="Rosen B."/>
            <person name="Silverstein K.A."/>
            <person name="Tang H."/>
            <person name="Rombauts S."/>
            <person name="Zhao P.X."/>
            <person name="Zhou P."/>
            <person name="Barbe V."/>
            <person name="Bardou P."/>
            <person name="Bechner M."/>
            <person name="Bellec A."/>
            <person name="Berger A."/>
            <person name="Berges H."/>
            <person name="Bidwell S."/>
            <person name="Bisseling T."/>
            <person name="Choisne N."/>
            <person name="Couloux A."/>
            <person name="Denny R."/>
            <person name="Deshpande S."/>
            <person name="Dai X."/>
            <person name="Doyle J.J."/>
            <person name="Dudez A.M."/>
            <person name="Farmer A.D."/>
            <person name="Fouteau S."/>
            <person name="Franken C."/>
            <person name="Gibelin C."/>
            <person name="Gish J."/>
            <person name="Goldstein S."/>
            <person name="Gonzalez A.J."/>
            <person name="Green P.J."/>
            <person name="Hallab A."/>
            <person name="Hartog M."/>
            <person name="Hua A."/>
            <person name="Humphray S.J."/>
            <person name="Jeong D.H."/>
            <person name="Jing Y."/>
            <person name="Jocker A."/>
            <person name="Kenton S.M."/>
            <person name="Kim D.J."/>
            <person name="Klee K."/>
            <person name="Lai H."/>
            <person name="Lang C."/>
            <person name="Lin S."/>
            <person name="Macmil S.L."/>
            <person name="Magdelenat G."/>
            <person name="Matthews L."/>
            <person name="McCorrison J."/>
            <person name="Monaghan E.L."/>
            <person name="Mun J.H."/>
            <person name="Najar F.Z."/>
            <person name="Nicholson C."/>
            <person name="Noirot C."/>
            <person name="O'Bleness M."/>
            <person name="Paule C.R."/>
            <person name="Poulain J."/>
            <person name="Prion F."/>
            <person name="Qin B."/>
            <person name="Qu C."/>
            <person name="Retzel E.F."/>
            <person name="Riddle C."/>
            <person name="Sallet E."/>
            <person name="Samain S."/>
            <person name="Samson N."/>
            <person name="Sanders I."/>
            <person name="Saurat O."/>
            <person name="Scarpelli C."/>
            <person name="Schiex T."/>
            <person name="Segurens B."/>
            <person name="Severin A.J."/>
            <person name="Sherrier D.J."/>
            <person name="Shi R."/>
            <person name="Sims S."/>
            <person name="Singer S.R."/>
            <person name="Sinharoy S."/>
            <person name="Sterck L."/>
            <person name="Viollet A."/>
            <person name="Wang B.B."/>
            <person name="Wang K."/>
            <person name="Wang M."/>
            <person name="Wang X."/>
            <person name="Warfsmann J."/>
            <person name="Weissenbach J."/>
            <person name="White D.D."/>
            <person name="White J.D."/>
            <person name="Wiley G.B."/>
            <person name="Wincker P."/>
            <person name="Xing Y."/>
            <person name="Yang L."/>
            <person name="Yao Z."/>
            <person name="Ying F."/>
            <person name="Zhai J."/>
            <person name="Zhou L."/>
            <person name="Zuber A."/>
            <person name="Denarie J."/>
            <person name="Dixon R.A."/>
            <person name="May G.D."/>
            <person name="Schwartz D.C."/>
            <person name="Rogers J."/>
            <person name="Quetier F."/>
            <person name="Town C.D."/>
            <person name="Roe B.A."/>
        </authorList>
    </citation>
    <scope>NUCLEOTIDE SEQUENCE [LARGE SCALE GENOMIC DNA]</scope>
    <source>
        <strain evidence="1">A17</strain>
        <strain evidence="2 3">cv. Jemalong A17</strain>
    </source>
</reference>
<reference evidence="1 3" key="2">
    <citation type="journal article" date="2014" name="BMC Genomics">
        <title>An improved genome release (version Mt4.0) for the model legume Medicago truncatula.</title>
        <authorList>
            <person name="Tang H."/>
            <person name="Krishnakumar V."/>
            <person name="Bidwell S."/>
            <person name="Rosen B."/>
            <person name="Chan A."/>
            <person name="Zhou S."/>
            <person name="Gentzbittel L."/>
            <person name="Childs K.L."/>
            <person name="Yandell M."/>
            <person name="Gundlach H."/>
            <person name="Mayer K.F."/>
            <person name="Schwartz D.C."/>
            <person name="Town C.D."/>
        </authorList>
    </citation>
    <scope>GENOME REANNOTATION</scope>
    <source>
        <strain evidence="2 3">cv. Jemalong A17</strain>
    </source>
</reference>
<dbReference type="Proteomes" id="UP000002051">
    <property type="component" value="Unassembled WGS sequence"/>
</dbReference>
<dbReference type="AlphaFoldDB" id="G7KWK8"/>
<sequence>MGCLFFMLSMVNVIEIRLWMLSCGSKSAAHVVAVMAILVSSVVVMKVAENGDKVLNFNDGERVVDERGAEIDDKVLNFVKGEERGWWW</sequence>
<gene>
    <name evidence="1" type="ordered locus">MTR_7g005460</name>
</gene>
<reference evidence="2" key="3">
    <citation type="submission" date="2015-04" db="UniProtKB">
        <authorList>
            <consortium name="EnsemblPlants"/>
        </authorList>
    </citation>
    <scope>IDENTIFICATION</scope>
    <source>
        <strain evidence="2">cv. Jemalong A17</strain>
    </source>
</reference>